<feature type="compositionally biased region" description="Low complexity" evidence="1">
    <location>
        <begin position="81"/>
        <end position="92"/>
    </location>
</feature>
<gene>
    <name evidence="2" type="ORF">SVIM_LOCUS260065</name>
</gene>
<name>A0A6N2LZK7_SALVM</name>
<proteinExistence type="predicted"/>
<accession>A0A6N2LZK7</accession>
<dbReference type="AlphaFoldDB" id="A0A6N2LZK7"/>
<feature type="region of interest" description="Disordered" evidence="1">
    <location>
        <begin position="51"/>
        <end position="97"/>
    </location>
</feature>
<evidence type="ECO:0000256" key="1">
    <source>
        <dbReference type="SAM" id="MobiDB-lite"/>
    </source>
</evidence>
<reference evidence="2" key="1">
    <citation type="submission" date="2019-03" db="EMBL/GenBank/DDBJ databases">
        <authorList>
            <person name="Mank J."/>
            <person name="Almeida P."/>
        </authorList>
    </citation>
    <scope>NUCLEOTIDE SEQUENCE</scope>
    <source>
        <strain evidence="2">78183</strain>
    </source>
</reference>
<feature type="compositionally biased region" description="Polar residues" evidence="1">
    <location>
        <begin position="70"/>
        <end position="80"/>
    </location>
</feature>
<protein>
    <submittedName>
        <fullName evidence="2">Uncharacterized protein</fullName>
    </submittedName>
</protein>
<organism evidence="2">
    <name type="scientific">Salix viminalis</name>
    <name type="common">Common osier</name>
    <name type="synonym">Basket willow</name>
    <dbReference type="NCBI Taxonomy" id="40686"/>
    <lineage>
        <taxon>Eukaryota</taxon>
        <taxon>Viridiplantae</taxon>
        <taxon>Streptophyta</taxon>
        <taxon>Embryophyta</taxon>
        <taxon>Tracheophyta</taxon>
        <taxon>Spermatophyta</taxon>
        <taxon>Magnoliopsida</taxon>
        <taxon>eudicotyledons</taxon>
        <taxon>Gunneridae</taxon>
        <taxon>Pentapetalae</taxon>
        <taxon>rosids</taxon>
        <taxon>fabids</taxon>
        <taxon>Malpighiales</taxon>
        <taxon>Salicaceae</taxon>
        <taxon>Saliceae</taxon>
        <taxon>Salix</taxon>
    </lineage>
</organism>
<sequence length="334" mass="37761">MNMNATTSRPIDPTDLDDNYMSEVPSSFPNEEDNYMSGFQHLLASQSYPRVAGDNEDEENDIDDPINQDGNNDQNEDCLQSDNGTNSSGNNDCIKRKGFDTEIDPLTKKRQLSLYGRTEFNNASCGREIENILRCNFKGPWHSWEKVDSMYKDELFKEFKQQQAGGKELPWDDVFSMLHQNVNETGTFIDNRSKTVVENYRNEMIANKGRVCGAPHMPKSKVSASSSQHFYSVHSTYPSIVIQELKDELQVKDALLSNMQRQIESITNYLGAQHGSYVRSEFMSQGMLTPVDTMSSHTMAPIGLVSSTVYRPRPHLPNSGPSSSHPQHRKSFPP</sequence>
<feature type="region of interest" description="Disordered" evidence="1">
    <location>
        <begin position="309"/>
        <end position="334"/>
    </location>
</feature>
<dbReference type="EMBL" id="CAADRP010001589">
    <property type="protein sequence ID" value="VFU42799.1"/>
    <property type="molecule type" value="Genomic_DNA"/>
</dbReference>
<evidence type="ECO:0000313" key="2">
    <source>
        <dbReference type="EMBL" id="VFU42799.1"/>
    </source>
</evidence>
<feature type="region of interest" description="Disordered" evidence="1">
    <location>
        <begin position="1"/>
        <end position="34"/>
    </location>
</feature>
<feature type="compositionally biased region" description="Acidic residues" evidence="1">
    <location>
        <begin position="54"/>
        <end position="66"/>
    </location>
</feature>